<sequence length="188" mass="22004">MFRHNRHVGSTLFKVPYYEEEAYLTQTSQLYLETAIPSLGNVYCIEKSFRAEKSLTRRHLSEYTHVEAEMDFIEFNDLLDHIEEIISTVVDAVLADSENAGYIKQLNPEFKRLPTPFLRMRYTDAIKWLNEQDPPILNEHDESHAFGDDIAEAAERAMTDIINKPIFLTHFPAELKAFYMKKMLRILD</sequence>
<evidence type="ECO:0000259" key="8">
    <source>
        <dbReference type="Pfam" id="PF00152"/>
    </source>
</evidence>
<dbReference type="PANTHER" id="PTHR22594:SF16">
    <property type="entry name" value="ASPARAGINE--TRNA LIGASE, CYTOPLASMIC"/>
    <property type="match status" value="1"/>
</dbReference>
<keyword evidence="4" id="KW-0547">Nucleotide-binding</keyword>
<dbReference type="PANTHER" id="PTHR22594">
    <property type="entry name" value="ASPARTYL/LYSYL-TRNA SYNTHETASE"/>
    <property type="match status" value="1"/>
</dbReference>
<dbReference type="SUPFAM" id="SSF55681">
    <property type="entry name" value="Class II aaRS and biotin synthetases"/>
    <property type="match status" value="1"/>
</dbReference>
<organism evidence="9 10">
    <name type="scientific">Fusarium austroafricanum</name>
    <dbReference type="NCBI Taxonomy" id="2364996"/>
    <lineage>
        <taxon>Eukaryota</taxon>
        <taxon>Fungi</taxon>
        <taxon>Dikarya</taxon>
        <taxon>Ascomycota</taxon>
        <taxon>Pezizomycotina</taxon>
        <taxon>Sordariomycetes</taxon>
        <taxon>Hypocreomycetidae</taxon>
        <taxon>Hypocreales</taxon>
        <taxon>Nectriaceae</taxon>
        <taxon>Fusarium</taxon>
        <taxon>Fusarium concolor species complex</taxon>
    </lineage>
</organism>
<evidence type="ECO:0000313" key="10">
    <source>
        <dbReference type="Proteomes" id="UP000605986"/>
    </source>
</evidence>
<evidence type="ECO:0000256" key="1">
    <source>
        <dbReference type="ARBA" id="ARBA00004496"/>
    </source>
</evidence>
<dbReference type="AlphaFoldDB" id="A0A8H4NTV1"/>
<comment type="caution">
    <text evidence="9">The sequence shown here is derived from an EMBL/GenBank/DDBJ whole genome shotgun (WGS) entry which is preliminary data.</text>
</comment>
<evidence type="ECO:0000256" key="2">
    <source>
        <dbReference type="ARBA" id="ARBA00022490"/>
    </source>
</evidence>
<name>A0A8H4NTV1_9HYPO</name>
<keyword evidence="5" id="KW-0067">ATP-binding</keyword>
<dbReference type="GO" id="GO:0005737">
    <property type="term" value="C:cytoplasm"/>
    <property type="evidence" value="ECO:0007669"/>
    <property type="project" value="UniProtKB-SubCell"/>
</dbReference>
<feature type="domain" description="Aminoacyl-tRNA synthetase class II (D/K/N)" evidence="8">
    <location>
        <begin position="9"/>
        <end position="182"/>
    </location>
</feature>
<keyword evidence="6" id="KW-0648">Protein biosynthesis</keyword>
<evidence type="ECO:0000256" key="5">
    <source>
        <dbReference type="ARBA" id="ARBA00022840"/>
    </source>
</evidence>
<keyword evidence="10" id="KW-1185">Reference proteome</keyword>
<evidence type="ECO:0000256" key="3">
    <source>
        <dbReference type="ARBA" id="ARBA00022598"/>
    </source>
</evidence>
<dbReference type="GO" id="GO:0005524">
    <property type="term" value="F:ATP binding"/>
    <property type="evidence" value="ECO:0007669"/>
    <property type="project" value="UniProtKB-KW"/>
</dbReference>
<evidence type="ECO:0000256" key="4">
    <source>
        <dbReference type="ARBA" id="ARBA00022741"/>
    </source>
</evidence>
<dbReference type="InterPro" id="IPR045864">
    <property type="entry name" value="aa-tRNA-synth_II/BPL/LPL"/>
</dbReference>
<keyword evidence="3" id="KW-0436">Ligase</keyword>
<dbReference type="OrthoDB" id="1931232at2759"/>
<evidence type="ECO:0000313" key="9">
    <source>
        <dbReference type="EMBL" id="KAF4450974.1"/>
    </source>
</evidence>
<keyword evidence="7 9" id="KW-0030">Aminoacyl-tRNA synthetase</keyword>
<keyword evidence="2" id="KW-0963">Cytoplasm</keyword>
<dbReference type="Gene3D" id="3.30.930.10">
    <property type="entry name" value="Bira Bifunctional Protein, Domain 2"/>
    <property type="match status" value="1"/>
</dbReference>
<evidence type="ECO:0000256" key="7">
    <source>
        <dbReference type="ARBA" id="ARBA00023146"/>
    </source>
</evidence>
<protein>
    <submittedName>
        <fullName evidence="9">Asparaginyl-tRNA synthetase</fullName>
    </submittedName>
</protein>
<gene>
    <name evidence="9" type="ORF">F53441_5965</name>
</gene>
<dbReference type="GO" id="GO:0004816">
    <property type="term" value="F:asparagine-tRNA ligase activity"/>
    <property type="evidence" value="ECO:0007669"/>
    <property type="project" value="TreeGrafter"/>
</dbReference>
<evidence type="ECO:0000256" key="6">
    <source>
        <dbReference type="ARBA" id="ARBA00022917"/>
    </source>
</evidence>
<proteinExistence type="predicted"/>
<dbReference type="Proteomes" id="UP000605986">
    <property type="component" value="Unassembled WGS sequence"/>
</dbReference>
<reference evidence="9" key="1">
    <citation type="submission" date="2020-01" db="EMBL/GenBank/DDBJ databases">
        <title>Identification and distribution of gene clusters putatively required for synthesis of sphingolipid metabolism inhibitors in phylogenetically diverse species of the filamentous fungus Fusarium.</title>
        <authorList>
            <person name="Kim H.-S."/>
            <person name="Busman M."/>
            <person name="Brown D.W."/>
            <person name="Divon H."/>
            <person name="Uhlig S."/>
            <person name="Proctor R.H."/>
        </authorList>
    </citation>
    <scope>NUCLEOTIDE SEQUENCE</scope>
    <source>
        <strain evidence="9">NRRL 53441</strain>
    </source>
</reference>
<dbReference type="Pfam" id="PF00152">
    <property type="entry name" value="tRNA-synt_2"/>
    <property type="match status" value="1"/>
</dbReference>
<dbReference type="InterPro" id="IPR004364">
    <property type="entry name" value="Aa-tRNA-synt_II"/>
</dbReference>
<dbReference type="EMBL" id="JAADJG010000234">
    <property type="protein sequence ID" value="KAF4450974.1"/>
    <property type="molecule type" value="Genomic_DNA"/>
</dbReference>
<accession>A0A8H4NTV1</accession>
<dbReference type="GO" id="GO:0006421">
    <property type="term" value="P:asparaginyl-tRNA aminoacylation"/>
    <property type="evidence" value="ECO:0007669"/>
    <property type="project" value="TreeGrafter"/>
</dbReference>
<comment type="subcellular location">
    <subcellularLocation>
        <location evidence="1">Cytoplasm</location>
    </subcellularLocation>
</comment>